<proteinExistence type="predicted"/>
<evidence type="ECO:0000313" key="2">
    <source>
        <dbReference type="Proteomes" id="UP000887159"/>
    </source>
</evidence>
<gene>
    <name evidence="1" type="primary">NCL1_18943</name>
    <name evidence="1" type="ORF">TNCV_1812771</name>
</gene>
<protein>
    <submittedName>
        <fullName evidence="1">Uncharacterized protein</fullName>
    </submittedName>
</protein>
<organism evidence="1 2">
    <name type="scientific">Trichonephila clavipes</name>
    <name type="common">Golden silk orbweaver</name>
    <name type="synonym">Nephila clavipes</name>
    <dbReference type="NCBI Taxonomy" id="2585209"/>
    <lineage>
        <taxon>Eukaryota</taxon>
        <taxon>Metazoa</taxon>
        <taxon>Ecdysozoa</taxon>
        <taxon>Arthropoda</taxon>
        <taxon>Chelicerata</taxon>
        <taxon>Arachnida</taxon>
        <taxon>Araneae</taxon>
        <taxon>Araneomorphae</taxon>
        <taxon>Entelegynae</taxon>
        <taxon>Araneoidea</taxon>
        <taxon>Nephilidae</taxon>
        <taxon>Trichonephila</taxon>
    </lineage>
</organism>
<dbReference type="AlphaFoldDB" id="A0A8X6W807"/>
<sequence length="103" mass="11720">MHVKSVESRNVLPLDSLPGCNACGRSSLMAKVTDSRSACLEFRVPLKTRRVGERCTLNLSRAQTSSRWYGVVAWRGRCQLGCRSRHFTMVQNYVVRRQRLSCS</sequence>
<dbReference type="Proteomes" id="UP000887159">
    <property type="component" value="Unassembled WGS sequence"/>
</dbReference>
<reference evidence="1" key="1">
    <citation type="submission" date="2020-08" db="EMBL/GenBank/DDBJ databases">
        <title>Multicomponent nature underlies the extraordinary mechanical properties of spider dragline silk.</title>
        <authorList>
            <person name="Kono N."/>
            <person name="Nakamura H."/>
            <person name="Mori M."/>
            <person name="Yoshida Y."/>
            <person name="Ohtoshi R."/>
            <person name="Malay A.D."/>
            <person name="Moran D.A.P."/>
            <person name="Tomita M."/>
            <person name="Numata K."/>
            <person name="Arakawa K."/>
        </authorList>
    </citation>
    <scope>NUCLEOTIDE SEQUENCE</scope>
</reference>
<evidence type="ECO:0000313" key="1">
    <source>
        <dbReference type="EMBL" id="GFY29697.1"/>
    </source>
</evidence>
<name>A0A8X6W807_TRICX</name>
<dbReference type="EMBL" id="BMAU01021389">
    <property type="protein sequence ID" value="GFY29697.1"/>
    <property type="molecule type" value="Genomic_DNA"/>
</dbReference>
<accession>A0A8X6W807</accession>
<keyword evidence="2" id="KW-1185">Reference proteome</keyword>
<comment type="caution">
    <text evidence="1">The sequence shown here is derived from an EMBL/GenBank/DDBJ whole genome shotgun (WGS) entry which is preliminary data.</text>
</comment>